<feature type="transmembrane region" description="Helical" evidence="1">
    <location>
        <begin position="43"/>
        <end position="61"/>
    </location>
</feature>
<organism evidence="2 3">
    <name type="scientific">Thermophilibacter immobilis</name>
    <dbReference type="NCBI Taxonomy" id="2779519"/>
    <lineage>
        <taxon>Bacteria</taxon>
        <taxon>Bacillati</taxon>
        <taxon>Actinomycetota</taxon>
        <taxon>Coriobacteriia</taxon>
        <taxon>Coriobacteriales</taxon>
        <taxon>Atopobiaceae</taxon>
        <taxon>Thermophilibacter</taxon>
    </lineage>
</organism>
<reference evidence="2 3" key="1">
    <citation type="submission" date="2020-10" db="EMBL/GenBank/DDBJ databases">
        <title>Olsenella immobilis sp.nov., isolated from the mud in a fermentation cellar used for the production of Chinese strong-flavoured liquor.</title>
        <authorList>
            <person name="Lu L."/>
        </authorList>
    </citation>
    <scope>NUCLEOTIDE SEQUENCE [LARGE SCALE GENOMIC DNA]</scope>
    <source>
        <strain evidence="2 3">LZLJ-2</strain>
    </source>
</reference>
<name>A0A7S7MA95_9ACTN</name>
<evidence type="ECO:0000313" key="2">
    <source>
        <dbReference type="EMBL" id="QOY61615.1"/>
    </source>
</evidence>
<proteinExistence type="predicted"/>
<dbReference type="KEGG" id="tio:INP52_07765"/>
<feature type="transmembrane region" description="Helical" evidence="1">
    <location>
        <begin position="20"/>
        <end position="37"/>
    </location>
</feature>
<dbReference type="EMBL" id="CP063767">
    <property type="protein sequence ID" value="QOY61615.1"/>
    <property type="molecule type" value="Genomic_DNA"/>
</dbReference>
<evidence type="ECO:0000313" key="3">
    <source>
        <dbReference type="Proteomes" id="UP000593735"/>
    </source>
</evidence>
<keyword evidence="1" id="KW-0812">Transmembrane</keyword>
<keyword evidence="3" id="KW-1185">Reference proteome</keyword>
<dbReference type="Proteomes" id="UP000593735">
    <property type="component" value="Chromosome"/>
</dbReference>
<gene>
    <name evidence="2" type="ORF">INP52_07765</name>
</gene>
<accession>A0A7S7MA95</accession>
<evidence type="ECO:0000256" key="1">
    <source>
        <dbReference type="SAM" id="Phobius"/>
    </source>
</evidence>
<dbReference type="Pfam" id="PF10031">
    <property type="entry name" value="DUF2273"/>
    <property type="match status" value="1"/>
</dbReference>
<keyword evidence="1" id="KW-1133">Transmembrane helix</keyword>
<dbReference type="InterPro" id="IPR018730">
    <property type="entry name" value="DUF2273"/>
</dbReference>
<dbReference type="AlphaFoldDB" id="A0A7S7MA95"/>
<protein>
    <submittedName>
        <fullName evidence="2">DUF2273 domain-containing protein</fullName>
    </submittedName>
</protein>
<sequence length="77" mass="8345">MGASRVSAWVSRTFPGHENAFWGGVCGLVSALVFFAIGFWRTVLIGVLVLVGVAVGQLLDGDPRLIDALRRLFSRNQ</sequence>
<keyword evidence="1" id="KW-0472">Membrane</keyword>